<gene>
    <name evidence="2" type="ORF">M406DRAFT_356036</name>
</gene>
<feature type="non-terminal residue" evidence="2">
    <location>
        <position position="143"/>
    </location>
</feature>
<dbReference type="RefSeq" id="XP_040776701.1">
    <property type="nucleotide sequence ID" value="XM_040923336.1"/>
</dbReference>
<keyword evidence="3" id="KW-1185">Reference proteome</keyword>
<organism evidence="2 3">
    <name type="scientific">Cryphonectria parasitica (strain ATCC 38755 / EP155)</name>
    <dbReference type="NCBI Taxonomy" id="660469"/>
    <lineage>
        <taxon>Eukaryota</taxon>
        <taxon>Fungi</taxon>
        <taxon>Dikarya</taxon>
        <taxon>Ascomycota</taxon>
        <taxon>Pezizomycotina</taxon>
        <taxon>Sordariomycetes</taxon>
        <taxon>Sordariomycetidae</taxon>
        <taxon>Diaporthales</taxon>
        <taxon>Cryphonectriaceae</taxon>
        <taxon>Cryphonectria-Endothia species complex</taxon>
        <taxon>Cryphonectria</taxon>
    </lineage>
</organism>
<dbReference type="OrthoDB" id="21449at2759"/>
<dbReference type="GeneID" id="63840465"/>
<dbReference type="EMBL" id="MU032347">
    <property type="protein sequence ID" value="KAF3765740.1"/>
    <property type="molecule type" value="Genomic_DNA"/>
</dbReference>
<proteinExistence type="predicted"/>
<reference evidence="2" key="1">
    <citation type="journal article" date="2020" name="Phytopathology">
        <title>Genome sequence of the chestnut blight fungus Cryphonectria parasitica EP155: A fundamental resource for an archetypical invasive plant pathogen.</title>
        <authorList>
            <person name="Crouch J.A."/>
            <person name="Dawe A."/>
            <person name="Aerts A."/>
            <person name="Barry K."/>
            <person name="Churchill A.C.L."/>
            <person name="Grimwood J."/>
            <person name="Hillman B."/>
            <person name="Milgroom M.G."/>
            <person name="Pangilinan J."/>
            <person name="Smith M."/>
            <person name="Salamov A."/>
            <person name="Schmutz J."/>
            <person name="Yadav J."/>
            <person name="Grigoriev I.V."/>
            <person name="Nuss D."/>
        </authorList>
    </citation>
    <scope>NUCLEOTIDE SEQUENCE</scope>
    <source>
        <strain evidence="2">EP155</strain>
    </source>
</reference>
<dbReference type="AlphaFoldDB" id="A0A9P5CQ73"/>
<evidence type="ECO:0000313" key="2">
    <source>
        <dbReference type="EMBL" id="KAF3765740.1"/>
    </source>
</evidence>
<evidence type="ECO:0000256" key="1">
    <source>
        <dbReference type="SAM" id="MobiDB-lite"/>
    </source>
</evidence>
<comment type="caution">
    <text evidence="2">The sequence shown here is derived from an EMBL/GenBank/DDBJ whole genome shotgun (WGS) entry which is preliminary data.</text>
</comment>
<sequence length="143" mass="16272">MVHATSYTPLESLLLFTWIRSHGPEAFEPAAFPRVSHDLINNDTIKQDPTYDASRLTPESLKELFLHLLQEELKDEATPNEPAPADGSLSPNSRKRKRTGSAPKVTSLVEARQHVHRLPDAEAKLYAKYKQKVAQELWQEQEM</sequence>
<protein>
    <submittedName>
        <fullName evidence="2">Uncharacterized protein</fullName>
    </submittedName>
</protein>
<name>A0A9P5CQ73_CRYP1</name>
<dbReference type="Proteomes" id="UP000803844">
    <property type="component" value="Unassembled WGS sequence"/>
</dbReference>
<feature type="region of interest" description="Disordered" evidence="1">
    <location>
        <begin position="72"/>
        <end position="109"/>
    </location>
</feature>
<evidence type="ECO:0000313" key="3">
    <source>
        <dbReference type="Proteomes" id="UP000803844"/>
    </source>
</evidence>
<accession>A0A9P5CQ73</accession>